<name>A0A2G9UTG5_TELCI</name>
<gene>
    <name evidence="2" type="ORF">TELCIR_04570</name>
</gene>
<evidence type="ECO:0000313" key="2">
    <source>
        <dbReference type="EMBL" id="PIO73453.1"/>
    </source>
</evidence>
<organism evidence="2 3">
    <name type="scientific">Teladorsagia circumcincta</name>
    <name type="common">Brown stomach worm</name>
    <name type="synonym">Ostertagia circumcincta</name>
    <dbReference type="NCBI Taxonomy" id="45464"/>
    <lineage>
        <taxon>Eukaryota</taxon>
        <taxon>Metazoa</taxon>
        <taxon>Ecdysozoa</taxon>
        <taxon>Nematoda</taxon>
        <taxon>Chromadorea</taxon>
        <taxon>Rhabditida</taxon>
        <taxon>Rhabditina</taxon>
        <taxon>Rhabditomorpha</taxon>
        <taxon>Strongyloidea</taxon>
        <taxon>Trichostrongylidae</taxon>
        <taxon>Teladorsagia</taxon>
    </lineage>
</organism>
<dbReference type="Proteomes" id="UP000230423">
    <property type="component" value="Unassembled WGS sequence"/>
</dbReference>
<sequence>MVELHIGRLLPPDATNAHAILLLFDDESPATLKRIKEYTFDPDLGQRLKNSMHALRYLECSAKQMQVMINARECLTNPAAFPEIKQSIDSYLPFSIFGTTPSVTSRLNQEQLPAPPKKNCSTPTPAAMPKPDQKPLLAPTQSDRSYRTAVLKSPDTGRLVEDGESPVEDVTIDSPVAEDVTMVAESPSEKTDAEDLTTAIETPLQKPKPAEDVKTAMEPPMEARKPDDDGDENIP</sequence>
<evidence type="ECO:0000313" key="3">
    <source>
        <dbReference type="Proteomes" id="UP000230423"/>
    </source>
</evidence>
<dbReference type="AlphaFoldDB" id="A0A2G9UTG5"/>
<feature type="compositionally biased region" description="Acidic residues" evidence="1">
    <location>
        <begin position="162"/>
        <end position="171"/>
    </location>
</feature>
<feature type="compositionally biased region" description="Basic and acidic residues" evidence="1">
    <location>
        <begin position="208"/>
        <end position="227"/>
    </location>
</feature>
<dbReference type="EMBL" id="KZ345456">
    <property type="protein sequence ID" value="PIO73453.1"/>
    <property type="molecule type" value="Genomic_DNA"/>
</dbReference>
<evidence type="ECO:0000256" key="1">
    <source>
        <dbReference type="SAM" id="MobiDB-lite"/>
    </source>
</evidence>
<reference evidence="2 3" key="1">
    <citation type="submission" date="2015-09" db="EMBL/GenBank/DDBJ databases">
        <title>Draft genome of the parasitic nematode Teladorsagia circumcincta isolate WARC Sus (inbred).</title>
        <authorList>
            <person name="Mitreva M."/>
        </authorList>
    </citation>
    <scope>NUCLEOTIDE SEQUENCE [LARGE SCALE GENOMIC DNA]</scope>
    <source>
        <strain evidence="2 3">S</strain>
    </source>
</reference>
<dbReference type="OrthoDB" id="5848699at2759"/>
<keyword evidence="3" id="KW-1185">Reference proteome</keyword>
<feature type="region of interest" description="Disordered" evidence="1">
    <location>
        <begin position="105"/>
        <end position="235"/>
    </location>
</feature>
<accession>A0A2G9UTG5</accession>
<protein>
    <submittedName>
        <fullName evidence="2">Uncharacterized protein</fullName>
    </submittedName>
</protein>
<proteinExistence type="predicted"/>